<dbReference type="Proteomes" id="UP000824469">
    <property type="component" value="Unassembled WGS sequence"/>
</dbReference>
<accession>A0AA38G3K1</accession>
<reference evidence="1 2" key="1">
    <citation type="journal article" date="2021" name="Nat. Plants">
        <title>The Taxus genome provides insights into paclitaxel biosynthesis.</title>
        <authorList>
            <person name="Xiong X."/>
            <person name="Gou J."/>
            <person name="Liao Q."/>
            <person name="Li Y."/>
            <person name="Zhou Q."/>
            <person name="Bi G."/>
            <person name="Li C."/>
            <person name="Du R."/>
            <person name="Wang X."/>
            <person name="Sun T."/>
            <person name="Guo L."/>
            <person name="Liang H."/>
            <person name="Lu P."/>
            <person name="Wu Y."/>
            <person name="Zhang Z."/>
            <person name="Ro D.K."/>
            <person name="Shang Y."/>
            <person name="Huang S."/>
            <person name="Yan J."/>
        </authorList>
    </citation>
    <scope>NUCLEOTIDE SEQUENCE [LARGE SCALE GENOMIC DNA]</scope>
    <source>
        <strain evidence="1">Ta-2019</strain>
    </source>
</reference>
<sequence>MVDVTGATEVTDGVVIVGIGTSYEMIGGKVEVGSEELDGDNVGVGVRVGGIDTGMPYIN</sequence>
<dbReference type="AlphaFoldDB" id="A0AA38G3K1"/>
<gene>
    <name evidence="1" type="ORF">KI387_024194</name>
</gene>
<name>A0AA38G3K1_TAXCH</name>
<evidence type="ECO:0000313" key="2">
    <source>
        <dbReference type="Proteomes" id="UP000824469"/>
    </source>
</evidence>
<keyword evidence="2" id="KW-1185">Reference proteome</keyword>
<organism evidence="1 2">
    <name type="scientific">Taxus chinensis</name>
    <name type="common">Chinese yew</name>
    <name type="synonym">Taxus wallichiana var. chinensis</name>
    <dbReference type="NCBI Taxonomy" id="29808"/>
    <lineage>
        <taxon>Eukaryota</taxon>
        <taxon>Viridiplantae</taxon>
        <taxon>Streptophyta</taxon>
        <taxon>Embryophyta</taxon>
        <taxon>Tracheophyta</taxon>
        <taxon>Spermatophyta</taxon>
        <taxon>Pinopsida</taxon>
        <taxon>Pinidae</taxon>
        <taxon>Conifers II</taxon>
        <taxon>Cupressales</taxon>
        <taxon>Taxaceae</taxon>
        <taxon>Taxus</taxon>
    </lineage>
</organism>
<comment type="caution">
    <text evidence="1">The sequence shown here is derived from an EMBL/GenBank/DDBJ whole genome shotgun (WGS) entry which is preliminary data.</text>
</comment>
<dbReference type="EMBL" id="JAHRHJ020000005">
    <property type="protein sequence ID" value="KAH9315567.1"/>
    <property type="molecule type" value="Genomic_DNA"/>
</dbReference>
<protein>
    <submittedName>
        <fullName evidence="1">Uncharacterized protein</fullName>
    </submittedName>
</protein>
<proteinExistence type="predicted"/>
<evidence type="ECO:0000313" key="1">
    <source>
        <dbReference type="EMBL" id="KAH9315567.1"/>
    </source>
</evidence>
<feature type="non-terminal residue" evidence="1">
    <location>
        <position position="1"/>
    </location>
</feature>